<feature type="transmembrane region" description="Helical" evidence="7">
    <location>
        <begin position="313"/>
        <end position="332"/>
    </location>
</feature>
<organism evidence="9 10">
    <name type="scientific">Arthrobacter cavernae</name>
    <dbReference type="NCBI Taxonomy" id="2817681"/>
    <lineage>
        <taxon>Bacteria</taxon>
        <taxon>Bacillati</taxon>
        <taxon>Actinomycetota</taxon>
        <taxon>Actinomycetes</taxon>
        <taxon>Micrococcales</taxon>
        <taxon>Micrococcaceae</taxon>
        <taxon>Arthrobacter</taxon>
    </lineage>
</organism>
<dbReference type="Proteomes" id="UP000664164">
    <property type="component" value="Unassembled WGS sequence"/>
</dbReference>
<reference evidence="9" key="1">
    <citation type="submission" date="2021-03" db="EMBL/GenBank/DDBJ databases">
        <title>A new species, PO-11, isolated from a karst cave deposit.</title>
        <authorList>
            <person name="Zhaoxiaoyong W."/>
        </authorList>
    </citation>
    <scope>NUCLEOTIDE SEQUENCE</scope>
    <source>
        <strain evidence="9">PO-11</strain>
    </source>
</reference>
<feature type="transmembrane region" description="Helical" evidence="7">
    <location>
        <begin position="157"/>
        <end position="179"/>
    </location>
</feature>
<name>A0A939KMH0_9MICC</name>
<evidence type="ECO:0000256" key="5">
    <source>
        <dbReference type="ARBA" id="ARBA00022989"/>
    </source>
</evidence>
<keyword evidence="4 7" id="KW-0812">Transmembrane</keyword>
<keyword evidence="2" id="KW-0813">Transport</keyword>
<dbReference type="InterPro" id="IPR020846">
    <property type="entry name" value="MFS_dom"/>
</dbReference>
<feature type="transmembrane region" description="Helical" evidence="7">
    <location>
        <begin position="248"/>
        <end position="270"/>
    </location>
</feature>
<comment type="caution">
    <text evidence="9">The sequence shown here is derived from an EMBL/GenBank/DDBJ whole genome shotgun (WGS) entry which is preliminary data.</text>
</comment>
<evidence type="ECO:0000256" key="3">
    <source>
        <dbReference type="ARBA" id="ARBA00022475"/>
    </source>
</evidence>
<evidence type="ECO:0000259" key="8">
    <source>
        <dbReference type="PROSITE" id="PS50850"/>
    </source>
</evidence>
<sequence>MTTTSMQPAAADKSHMRRVLFSSYLGSVVEFYDFLLYGIAASLVFAHIFFANMDPVVGTIASFGTLAAGYFSRPLGGIIFGHFGDKLGRKSMLVITMTLMGGASTLIGLLPTYDQIGSMAPILLVVLRLIQGVAVGGEWGGAALMSLEHASAKNRGLAASVANMGGPSGALLATLSMTAFSTLPKEDFLNWGWRVPFLFSAVLLLVGLFVRLRVSESPLFAAEKASAASKEKTGSPLVVVLRRYPKNVALATLGGSAAFLLQGLLATFAITLAVQSGADRTAVLLVHACATGLHIVTIPAFAILSDRIGRRPVMIGGAIAGALLAYPIFQMLGSGNLILVLLAFLIGNPLIQASMYGPMSAFISEMFGTGARYTGASLGYQLAATLGAGLAPLSAAGLLALGGGKDPVFVSLMVSAVCVISAVAIYLTRESFRSELGKEPTVPARAAAHIQ</sequence>
<dbReference type="CDD" id="cd17369">
    <property type="entry name" value="MFS_ShiA_like"/>
    <property type="match status" value="1"/>
</dbReference>
<feature type="domain" description="Major facilitator superfamily (MFS) profile" evidence="8">
    <location>
        <begin position="19"/>
        <end position="433"/>
    </location>
</feature>
<feature type="transmembrane region" description="Helical" evidence="7">
    <location>
        <begin position="21"/>
        <end position="50"/>
    </location>
</feature>
<keyword evidence="5 7" id="KW-1133">Transmembrane helix</keyword>
<dbReference type="PANTHER" id="PTHR43045:SF1">
    <property type="entry name" value="SHIKIMATE TRANSPORTER"/>
    <property type="match status" value="1"/>
</dbReference>
<evidence type="ECO:0000256" key="2">
    <source>
        <dbReference type="ARBA" id="ARBA00022448"/>
    </source>
</evidence>
<proteinExistence type="predicted"/>
<dbReference type="AlphaFoldDB" id="A0A939KMH0"/>
<dbReference type="PROSITE" id="PS50850">
    <property type="entry name" value="MFS"/>
    <property type="match status" value="1"/>
</dbReference>
<evidence type="ECO:0000256" key="6">
    <source>
        <dbReference type="ARBA" id="ARBA00023136"/>
    </source>
</evidence>
<evidence type="ECO:0000256" key="4">
    <source>
        <dbReference type="ARBA" id="ARBA00022692"/>
    </source>
</evidence>
<feature type="transmembrane region" description="Helical" evidence="7">
    <location>
        <begin position="338"/>
        <end position="357"/>
    </location>
</feature>
<feature type="transmembrane region" description="Helical" evidence="7">
    <location>
        <begin position="191"/>
        <end position="210"/>
    </location>
</feature>
<evidence type="ECO:0000313" key="10">
    <source>
        <dbReference type="Proteomes" id="UP000664164"/>
    </source>
</evidence>
<accession>A0A939KMH0</accession>
<dbReference type="GO" id="GO:0005886">
    <property type="term" value="C:plasma membrane"/>
    <property type="evidence" value="ECO:0007669"/>
    <property type="project" value="UniProtKB-SubCell"/>
</dbReference>
<keyword evidence="3" id="KW-1003">Cell membrane</keyword>
<protein>
    <submittedName>
        <fullName evidence="9">MHS family MFS transporter</fullName>
    </submittedName>
</protein>
<dbReference type="InterPro" id="IPR011701">
    <property type="entry name" value="MFS"/>
</dbReference>
<dbReference type="Pfam" id="PF07690">
    <property type="entry name" value="MFS_1"/>
    <property type="match status" value="1"/>
</dbReference>
<feature type="transmembrane region" description="Helical" evidence="7">
    <location>
        <begin position="408"/>
        <end position="428"/>
    </location>
</feature>
<dbReference type="Pfam" id="PF00083">
    <property type="entry name" value="Sugar_tr"/>
    <property type="match status" value="1"/>
</dbReference>
<gene>
    <name evidence="9" type="ORF">J1902_09845</name>
</gene>
<feature type="transmembrane region" description="Helical" evidence="7">
    <location>
        <begin position="378"/>
        <end position="402"/>
    </location>
</feature>
<dbReference type="GO" id="GO:0022857">
    <property type="term" value="F:transmembrane transporter activity"/>
    <property type="evidence" value="ECO:0007669"/>
    <property type="project" value="InterPro"/>
</dbReference>
<dbReference type="PANTHER" id="PTHR43045">
    <property type="entry name" value="SHIKIMATE TRANSPORTER"/>
    <property type="match status" value="1"/>
</dbReference>
<dbReference type="InterPro" id="IPR005828">
    <property type="entry name" value="MFS_sugar_transport-like"/>
</dbReference>
<comment type="subcellular location">
    <subcellularLocation>
        <location evidence="1">Cell membrane</location>
        <topology evidence="1">Multi-pass membrane protein</topology>
    </subcellularLocation>
</comment>
<feature type="transmembrane region" description="Helical" evidence="7">
    <location>
        <begin position="122"/>
        <end position="145"/>
    </location>
</feature>
<dbReference type="SUPFAM" id="SSF103473">
    <property type="entry name" value="MFS general substrate transporter"/>
    <property type="match status" value="1"/>
</dbReference>
<keyword evidence="10" id="KW-1185">Reference proteome</keyword>
<feature type="transmembrane region" description="Helical" evidence="7">
    <location>
        <begin position="92"/>
        <end position="110"/>
    </location>
</feature>
<dbReference type="EMBL" id="JAFNLL010000021">
    <property type="protein sequence ID" value="MBO1268273.1"/>
    <property type="molecule type" value="Genomic_DNA"/>
</dbReference>
<keyword evidence="6 7" id="KW-0472">Membrane</keyword>
<evidence type="ECO:0000313" key="9">
    <source>
        <dbReference type="EMBL" id="MBO1268273.1"/>
    </source>
</evidence>
<evidence type="ECO:0000256" key="1">
    <source>
        <dbReference type="ARBA" id="ARBA00004651"/>
    </source>
</evidence>
<feature type="transmembrane region" description="Helical" evidence="7">
    <location>
        <begin position="56"/>
        <end position="80"/>
    </location>
</feature>
<feature type="transmembrane region" description="Helical" evidence="7">
    <location>
        <begin position="282"/>
        <end position="304"/>
    </location>
</feature>
<dbReference type="InterPro" id="IPR036259">
    <property type="entry name" value="MFS_trans_sf"/>
</dbReference>
<evidence type="ECO:0000256" key="7">
    <source>
        <dbReference type="SAM" id="Phobius"/>
    </source>
</evidence>
<dbReference type="Gene3D" id="1.20.1250.20">
    <property type="entry name" value="MFS general substrate transporter like domains"/>
    <property type="match status" value="2"/>
</dbReference>